<protein>
    <submittedName>
        <fullName evidence="1">Uncharacterized protein</fullName>
    </submittedName>
</protein>
<comment type="caution">
    <text evidence="1">The sequence shown here is derived from an EMBL/GenBank/DDBJ whole genome shotgun (WGS) entry which is preliminary data.</text>
</comment>
<accession>A0ACA9TYK1</accession>
<reference evidence="1" key="1">
    <citation type="submission" date="2020-04" db="EMBL/GenBank/DDBJ databases">
        <authorList>
            <person name="Broberg M."/>
        </authorList>
    </citation>
    <scope>NUCLEOTIDE SEQUENCE</scope>
</reference>
<evidence type="ECO:0000313" key="2">
    <source>
        <dbReference type="Proteomes" id="UP000836387"/>
    </source>
</evidence>
<sequence length="835" mass="94061">MAKYLTPAKLGLLVLIELYLEGAMPSDAALPVLSFITSHLMDRSGTSTPGTSADQSSRWERAEKTVSLVVSIGDFEKLLGSHAFLMGLPDKRLWDQFLGRLWALNSLDALHIFLDTLPRLLATTKRDQLQRHGGEDGWPELDDDDGSLTVKLSRHSLFGSFVRRARVEYSRLKWHDTIQLWQDFVRYRQPTAHYMRRNAPSTFGRLSFDWVLEEGENESWETGQAMTLASVAYGDMLSGDHMGSLPVSSDDVERLLEFQVQQMQKYGSRVPSEIRHQFQDLLNDSGTVPSLTHYVNFLESWRAGDYPSAFDLLHRYFDYTAQTRDRFFHQYALMNLAVLQADFGCYRDAVTAMLETVSTARENRDAACLNFALNWLFHFGRSHGDLLVRNLESRSMIGAGNLESRSMIGTGNLVRNNLESRSMIGTGKETLAFLRVRAKEAGMWSLLSSVLLSEAKLCMMKGESIATAMECLVRSSHVIVSKNMRIMWGSQLSMYGCFWDRLGLAHLATTACEVFVRAHAPYSVFEDELRLTCRLAVALASRGEYDEALRLMNSLDDGHSLRACKSMQHWRRCMGIIKGQRSLHRDDVGMVEHIVDELVQSSDEDMDPDVAWMIELMHVDLLVRRGSLQEAFARVDGIMARLHRLDDDDCSSDKALRIRLMLCKVSLLDRCGRPQRAFSMAMQASSHALKARLLPLLWQSMGAVANLLVSRGEFGPASRLLRVAIPRALEGEQFEVSGQLYSVLGDAYMGLAGRSQRGSELRREYLARAMGAVSESCERYSKLEDVVRQREMTAKKAVIMQLSGDMTLAAGYAAEYVSLQEKYSLQKGESLQAAS</sequence>
<organism evidence="1 2">
    <name type="scientific">Clonostachys rosea f. rosea IK726</name>
    <dbReference type="NCBI Taxonomy" id="1349383"/>
    <lineage>
        <taxon>Eukaryota</taxon>
        <taxon>Fungi</taxon>
        <taxon>Dikarya</taxon>
        <taxon>Ascomycota</taxon>
        <taxon>Pezizomycotina</taxon>
        <taxon>Sordariomycetes</taxon>
        <taxon>Hypocreomycetidae</taxon>
        <taxon>Hypocreales</taxon>
        <taxon>Bionectriaceae</taxon>
        <taxon>Clonostachys</taxon>
    </lineage>
</organism>
<evidence type="ECO:0000313" key="1">
    <source>
        <dbReference type="EMBL" id="CAG9945577.1"/>
    </source>
</evidence>
<name>A0ACA9TYK1_BIOOC</name>
<keyword evidence="2" id="KW-1185">Reference proteome</keyword>
<dbReference type="EMBL" id="CADEHS020000009">
    <property type="protein sequence ID" value="CAG9945577.1"/>
    <property type="molecule type" value="Genomic_DNA"/>
</dbReference>
<gene>
    <name evidence="1" type="ORF">CRV2_00012315</name>
</gene>
<dbReference type="Proteomes" id="UP000836387">
    <property type="component" value="Unassembled WGS sequence"/>
</dbReference>
<proteinExistence type="predicted"/>
<reference evidence="1" key="2">
    <citation type="submission" date="2021-10" db="EMBL/GenBank/DDBJ databases">
        <authorList>
            <person name="Piombo E."/>
        </authorList>
    </citation>
    <scope>NUCLEOTIDE SEQUENCE</scope>
</reference>